<comment type="caution">
    <text evidence="1">The sequence shown here is derived from an EMBL/GenBank/DDBJ whole genome shotgun (WGS) entry which is preliminary data.</text>
</comment>
<sequence length="164" mass="18402">MDKVSTLGEVRTTNEVRTLEDVDIILGDPASHHPLSEWRLSLLSQGIHNYRSACSGVDGVNMGVQVLDLLSGVLLDDRDSEETGLRSRLLRGLGDRCRLTLARSRAWLVLTIGRALLPKGLCLAIQWLNIVSIYVSALKRKSLPEQNFTHKYEIEFTWKFVSTV</sequence>
<gene>
    <name evidence="1" type="ORF">Acr_28g0001370</name>
</gene>
<evidence type="ECO:0000313" key="2">
    <source>
        <dbReference type="Proteomes" id="UP000585474"/>
    </source>
</evidence>
<proteinExistence type="predicted"/>
<evidence type="ECO:0000313" key="1">
    <source>
        <dbReference type="EMBL" id="GFZ19432.1"/>
    </source>
</evidence>
<keyword evidence="2" id="KW-1185">Reference proteome</keyword>
<dbReference type="EMBL" id="BJWL01000028">
    <property type="protein sequence ID" value="GFZ19432.1"/>
    <property type="molecule type" value="Genomic_DNA"/>
</dbReference>
<organism evidence="1 2">
    <name type="scientific">Actinidia rufa</name>
    <dbReference type="NCBI Taxonomy" id="165716"/>
    <lineage>
        <taxon>Eukaryota</taxon>
        <taxon>Viridiplantae</taxon>
        <taxon>Streptophyta</taxon>
        <taxon>Embryophyta</taxon>
        <taxon>Tracheophyta</taxon>
        <taxon>Spermatophyta</taxon>
        <taxon>Magnoliopsida</taxon>
        <taxon>eudicotyledons</taxon>
        <taxon>Gunneridae</taxon>
        <taxon>Pentapetalae</taxon>
        <taxon>asterids</taxon>
        <taxon>Ericales</taxon>
        <taxon>Actinidiaceae</taxon>
        <taxon>Actinidia</taxon>
    </lineage>
</organism>
<dbReference type="Proteomes" id="UP000585474">
    <property type="component" value="Unassembled WGS sequence"/>
</dbReference>
<accession>A0A7J0H8K2</accession>
<dbReference type="AlphaFoldDB" id="A0A7J0H8K2"/>
<protein>
    <submittedName>
        <fullName evidence="1">Uncharacterized protein</fullName>
    </submittedName>
</protein>
<name>A0A7J0H8K2_9ERIC</name>
<reference evidence="1 2" key="1">
    <citation type="submission" date="2019-07" db="EMBL/GenBank/DDBJ databases">
        <title>De Novo Assembly of kiwifruit Actinidia rufa.</title>
        <authorList>
            <person name="Sugita-Konishi S."/>
            <person name="Sato K."/>
            <person name="Mori E."/>
            <person name="Abe Y."/>
            <person name="Kisaki G."/>
            <person name="Hamano K."/>
            <person name="Suezawa K."/>
            <person name="Otani M."/>
            <person name="Fukuda T."/>
            <person name="Manabe T."/>
            <person name="Gomi K."/>
            <person name="Tabuchi M."/>
            <person name="Akimitsu K."/>
            <person name="Kataoka I."/>
        </authorList>
    </citation>
    <scope>NUCLEOTIDE SEQUENCE [LARGE SCALE GENOMIC DNA]</scope>
    <source>
        <strain evidence="2">cv. Fuchu</strain>
    </source>
</reference>